<gene>
    <name evidence="2" type="ORF">KIH74_14450</name>
</gene>
<name>A0ABS5TGB7_9ACTN</name>
<dbReference type="Gene3D" id="1.25.40.10">
    <property type="entry name" value="Tetratricopeptide repeat domain"/>
    <property type="match status" value="1"/>
</dbReference>
<dbReference type="PANTHER" id="PTHR45138">
    <property type="entry name" value="REGULATORY COMPONENTS OF SENSORY TRANSDUCTION SYSTEM"/>
    <property type="match status" value="1"/>
</dbReference>
<dbReference type="InterPro" id="IPR029787">
    <property type="entry name" value="Nucleotide_cyclase"/>
</dbReference>
<evidence type="ECO:0000313" key="2">
    <source>
        <dbReference type="EMBL" id="MBT0770137.1"/>
    </source>
</evidence>
<dbReference type="InterPro" id="IPR050469">
    <property type="entry name" value="Diguanylate_Cyclase"/>
</dbReference>
<dbReference type="SMART" id="SM00267">
    <property type="entry name" value="GGDEF"/>
    <property type="match status" value="1"/>
</dbReference>
<organism evidence="2 3">
    <name type="scientific">Kineosporia corallincola</name>
    <dbReference type="NCBI Taxonomy" id="2835133"/>
    <lineage>
        <taxon>Bacteria</taxon>
        <taxon>Bacillati</taxon>
        <taxon>Actinomycetota</taxon>
        <taxon>Actinomycetes</taxon>
        <taxon>Kineosporiales</taxon>
        <taxon>Kineosporiaceae</taxon>
        <taxon>Kineosporia</taxon>
    </lineage>
</organism>
<dbReference type="Gene3D" id="3.30.70.270">
    <property type="match status" value="1"/>
</dbReference>
<keyword evidence="3" id="KW-1185">Reference proteome</keyword>
<dbReference type="InterPro" id="IPR011990">
    <property type="entry name" value="TPR-like_helical_dom_sf"/>
</dbReference>
<dbReference type="InterPro" id="IPR000160">
    <property type="entry name" value="GGDEF_dom"/>
</dbReference>
<evidence type="ECO:0000313" key="3">
    <source>
        <dbReference type="Proteomes" id="UP001197247"/>
    </source>
</evidence>
<dbReference type="CDD" id="cd01949">
    <property type="entry name" value="GGDEF"/>
    <property type="match status" value="1"/>
</dbReference>
<dbReference type="EMBL" id="JAHBAY010000005">
    <property type="protein sequence ID" value="MBT0770137.1"/>
    <property type="molecule type" value="Genomic_DNA"/>
</dbReference>
<accession>A0ABS5TGB7</accession>
<dbReference type="PANTHER" id="PTHR45138:SF24">
    <property type="entry name" value="DIGUANYLATE CYCLASE DGCC-RELATED"/>
    <property type="match status" value="1"/>
</dbReference>
<feature type="domain" description="GGDEF" evidence="1">
    <location>
        <begin position="387"/>
        <end position="520"/>
    </location>
</feature>
<dbReference type="NCBIfam" id="TIGR00254">
    <property type="entry name" value="GGDEF"/>
    <property type="match status" value="1"/>
</dbReference>
<dbReference type="Proteomes" id="UP001197247">
    <property type="component" value="Unassembled WGS sequence"/>
</dbReference>
<sequence>MEPAHDPLALVIDLRAELEGLHHLVTSEPATAGRLAADLQHRAESAGQRETVAGALLCRAEACQRTGELAAAVALINRACDPTAPLSGENQVRASLLKSFVYNDLADESTALHHTMDAVTAFTDEVPRALRVRVLNKAADLLHDLGAADDALLWYSRAEALAVGDAQMHLLVANNRAYTALEDGLVDAALAGARQLAALSARYGQPLNAASLDTVARIHLLAGDPALAADLARQAVRATEHVDFRTADGLPYYLLTLAVAERALGRLEAASATLEQARRACTEQGYARVKNEILREEAEVRAALGDHRAAYEMLKAFCVADRELLSRQREAQARIRQTLFETVTARQEAARYREEARRDPLTGLRNRLYVQERLGELLAGGLPQPGGCLSIALLDLDHFKSVNDRYSHEAGDRVLQAVARLLEAATPAGETGSFAARFGGEELLLVLVTDDRGQAHDIVEDVRRTVQEHDWSTLTPGRGITLSAGLVARLPGDTYDSLLARADQRLYAAKSGGRNRVCFG</sequence>
<reference evidence="2 3" key="1">
    <citation type="submission" date="2021-05" db="EMBL/GenBank/DDBJ databases">
        <title>Kineosporia and Streptomyces sp. nov. two new marine actinobacteria isolated from Coral.</title>
        <authorList>
            <person name="Buangrab K."/>
            <person name="Sutthacheep M."/>
            <person name="Yeemin T."/>
            <person name="Harunari E."/>
            <person name="Igarashi Y."/>
            <person name="Kanchanasin P."/>
            <person name="Tanasupawat S."/>
            <person name="Phongsopitanun W."/>
        </authorList>
    </citation>
    <scope>NUCLEOTIDE SEQUENCE [LARGE SCALE GENOMIC DNA]</scope>
    <source>
        <strain evidence="2 3">J2-2</strain>
    </source>
</reference>
<dbReference type="SUPFAM" id="SSF48452">
    <property type="entry name" value="TPR-like"/>
    <property type="match status" value="2"/>
</dbReference>
<proteinExistence type="predicted"/>
<dbReference type="InterPro" id="IPR043128">
    <property type="entry name" value="Rev_trsase/Diguanyl_cyclase"/>
</dbReference>
<dbReference type="RefSeq" id="WP_214156428.1">
    <property type="nucleotide sequence ID" value="NZ_JAHBAY010000005.1"/>
</dbReference>
<evidence type="ECO:0000259" key="1">
    <source>
        <dbReference type="PROSITE" id="PS50887"/>
    </source>
</evidence>
<comment type="caution">
    <text evidence="2">The sequence shown here is derived from an EMBL/GenBank/DDBJ whole genome shotgun (WGS) entry which is preliminary data.</text>
</comment>
<protein>
    <submittedName>
        <fullName evidence="2">GGDEF domain-containing protein</fullName>
    </submittedName>
</protein>
<dbReference type="SUPFAM" id="SSF55073">
    <property type="entry name" value="Nucleotide cyclase"/>
    <property type="match status" value="1"/>
</dbReference>
<dbReference type="PROSITE" id="PS50887">
    <property type="entry name" value="GGDEF"/>
    <property type="match status" value="1"/>
</dbReference>
<dbReference type="Pfam" id="PF00990">
    <property type="entry name" value="GGDEF"/>
    <property type="match status" value="1"/>
</dbReference>